<dbReference type="SMART" id="SM00563">
    <property type="entry name" value="PlsC"/>
    <property type="match status" value="1"/>
</dbReference>
<dbReference type="PANTHER" id="PTHR30068">
    <property type="entry name" value="URONATE ISOMERASE"/>
    <property type="match status" value="1"/>
</dbReference>
<feature type="domain" description="Phospholipid/glycerol acyltransferase" evidence="1">
    <location>
        <begin position="102"/>
        <end position="239"/>
    </location>
</feature>
<reference evidence="3" key="1">
    <citation type="submission" date="2017-05" db="EMBL/GenBank/DDBJ databases">
        <authorList>
            <person name="Barney B.M."/>
        </authorList>
    </citation>
    <scope>NUCLEOTIDE SEQUENCE [LARGE SCALE GENOMIC DNA]</scope>
    <source>
        <strain evidence="3">PSBB022</strain>
    </source>
</reference>
<gene>
    <name evidence="2" type="ORF">CBP51_01170</name>
</gene>
<dbReference type="PANTHER" id="PTHR30068:SF3">
    <property type="entry name" value="PHOSPHOLIPID_GLYCEROL ACYLTRANSFERASE DOMAIN-CONTAINING PROTEIN"/>
    <property type="match status" value="1"/>
</dbReference>
<dbReference type="GO" id="GO:0019698">
    <property type="term" value="P:D-galacturonate catabolic process"/>
    <property type="evidence" value="ECO:0007669"/>
    <property type="project" value="TreeGrafter"/>
</dbReference>
<dbReference type="InterPro" id="IPR002123">
    <property type="entry name" value="Plipid/glycerol_acylTrfase"/>
</dbReference>
<comment type="caution">
    <text evidence="2">The sequence shown here is derived from an EMBL/GenBank/DDBJ whole genome shotgun (WGS) entry which is preliminary data.</text>
</comment>
<protein>
    <submittedName>
        <fullName evidence="2">Cytochrome C oxidase Cbb3</fullName>
    </submittedName>
</protein>
<keyword evidence="3" id="KW-1185">Reference proteome</keyword>
<sequence length="386" mass="43296">MTEFDDIRPYRDDEVRSTLDRLLQDPELVDAVTRLRFPGLYPLFGWLLKPLVKSTLKQQLSSIQDVDGFQHVVENYMAAMMAKRVKALTSSGLDKLDKKTAYLFISNHRDIAMDPAFVNWVLYHNKSNTLRIAIGDNLLTKPFVSDLMRLNKSFIVNRSAKAPREKLKAAKYLSSYIHHSICNEHSSIWIAQREGRAKDGCDKTNSAVLGMIALNKPKTEDLSSYIRQLRIVPVSISYELDPCDAAKARELYMQRTQGSYQKEEHEDVKSIAMGIAGDKGNVHLAFGDILDGDYADTDELVAALDKQILGNYVLHATNCFAYELLHGKVPSVNYGVNNTPYDPTSLTAEKAAFIQRMNAIPDGQREIALGIYANPVVSKLSSISEC</sequence>
<evidence type="ECO:0000313" key="3">
    <source>
        <dbReference type="Proteomes" id="UP000216101"/>
    </source>
</evidence>
<dbReference type="GO" id="GO:0042840">
    <property type="term" value="P:D-glucuronate catabolic process"/>
    <property type="evidence" value="ECO:0007669"/>
    <property type="project" value="TreeGrafter"/>
</dbReference>
<dbReference type="RefSeq" id="WP_094983549.1">
    <property type="nucleotide sequence ID" value="NZ_NHNI01000001.1"/>
</dbReference>
<evidence type="ECO:0000313" key="2">
    <source>
        <dbReference type="EMBL" id="OZY85693.1"/>
    </source>
</evidence>
<dbReference type="GO" id="GO:0016746">
    <property type="term" value="F:acyltransferase activity"/>
    <property type="evidence" value="ECO:0007669"/>
    <property type="project" value="InterPro"/>
</dbReference>
<dbReference type="Proteomes" id="UP000216101">
    <property type="component" value="Unassembled WGS sequence"/>
</dbReference>
<name>A0A266Q730_9GAMM</name>
<proteinExistence type="predicted"/>
<organism evidence="2 3">
    <name type="scientific">Cellvibrio mixtus</name>
    <dbReference type="NCBI Taxonomy" id="39650"/>
    <lineage>
        <taxon>Bacteria</taxon>
        <taxon>Pseudomonadati</taxon>
        <taxon>Pseudomonadota</taxon>
        <taxon>Gammaproteobacteria</taxon>
        <taxon>Cellvibrionales</taxon>
        <taxon>Cellvibrionaceae</taxon>
        <taxon>Cellvibrio</taxon>
    </lineage>
</organism>
<dbReference type="AlphaFoldDB" id="A0A266Q730"/>
<dbReference type="Pfam" id="PF01553">
    <property type="entry name" value="Acyltransferase"/>
    <property type="match status" value="1"/>
</dbReference>
<dbReference type="SUPFAM" id="SSF69593">
    <property type="entry name" value="Glycerol-3-phosphate (1)-acyltransferase"/>
    <property type="match status" value="1"/>
</dbReference>
<accession>A0A266Q730</accession>
<dbReference type="STRING" id="1209072.GCA_000766945_00458"/>
<evidence type="ECO:0000259" key="1">
    <source>
        <dbReference type="SMART" id="SM00563"/>
    </source>
</evidence>
<dbReference type="EMBL" id="NHNI01000001">
    <property type="protein sequence ID" value="OZY85693.1"/>
    <property type="molecule type" value="Genomic_DNA"/>
</dbReference>